<comment type="caution">
    <text evidence="2">The sequence shown here is derived from an EMBL/GenBank/DDBJ whole genome shotgun (WGS) entry which is preliminary data.</text>
</comment>
<evidence type="ECO:0000313" key="2">
    <source>
        <dbReference type="EMBL" id="KKK94386.1"/>
    </source>
</evidence>
<feature type="region of interest" description="Disordered" evidence="1">
    <location>
        <begin position="19"/>
        <end position="46"/>
    </location>
</feature>
<dbReference type="AlphaFoldDB" id="A0A0F9CCF5"/>
<protein>
    <submittedName>
        <fullName evidence="2">Uncharacterized protein</fullName>
    </submittedName>
</protein>
<evidence type="ECO:0000256" key="1">
    <source>
        <dbReference type="SAM" id="MobiDB-lite"/>
    </source>
</evidence>
<sequence>MPRTLEKRFGVKLPKKATVGQARSLAKRQGKSAGLSRSLRDRIGAR</sequence>
<name>A0A0F9CCF5_9ZZZZ</name>
<reference evidence="2" key="1">
    <citation type="journal article" date="2015" name="Nature">
        <title>Complex archaea that bridge the gap between prokaryotes and eukaryotes.</title>
        <authorList>
            <person name="Spang A."/>
            <person name="Saw J.H."/>
            <person name="Jorgensen S.L."/>
            <person name="Zaremba-Niedzwiedzka K."/>
            <person name="Martijn J."/>
            <person name="Lind A.E."/>
            <person name="van Eijk R."/>
            <person name="Schleper C."/>
            <person name="Guy L."/>
            <person name="Ettema T.J."/>
        </authorList>
    </citation>
    <scope>NUCLEOTIDE SEQUENCE</scope>
</reference>
<accession>A0A0F9CCF5</accession>
<gene>
    <name evidence="2" type="ORF">LCGC14_2683380</name>
</gene>
<dbReference type="EMBL" id="LAZR01047368">
    <property type="protein sequence ID" value="KKK94386.1"/>
    <property type="molecule type" value="Genomic_DNA"/>
</dbReference>
<organism evidence="2">
    <name type="scientific">marine sediment metagenome</name>
    <dbReference type="NCBI Taxonomy" id="412755"/>
    <lineage>
        <taxon>unclassified sequences</taxon>
        <taxon>metagenomes</taxon>
        <taxon>ecological metagenomes</taxon>
    </lineage>
</organism>
<proteinExistence type="predicted"/>